<dbReference type="HOGENOM" id="CLU_048533_1_0_1"/>
<feature type="transmembrane region" description="Helical" evidence="2">
    <location>
        <begin position="124"/>
        <end position="148"/>
    </location>
</feature>
<organism evidence="4">
    <name type="scientific">Capitella teleta</name>
    <name type="common">Polychaete worm</name>
    <dbReference type="NCBI Taxonomy" id="283909"/>
    <lineage>
        <taxon>Eukaryota</taxon>
        <taxon>Metazoa</taxon>
        <taxon>Spiralia</taxon>
        <taxon>Lophotrochozoa</taxon>
        <taxon>Annelida</taxon>
        <taxon>Polychaeta</taxon>
        <taxon>Sedentaria</taxon>
        <taxon>Scolecida</taxon>
        <taxon>Capitellidae</taxon>
        <taxon>Capitella</taxon>
    </lineage>
</organism>
<reference evidence="5" key="3">
    <citation type="submission" date="2015-06" db="UniProtKB">
        <authorList>
            <consortium name="EnsemblMetazoa"/>
        </authorList>
    </citation>
    <scope>IDENTIFICATION</scope>
</reference>
<evidence type="ECO:0000313" key="6">
    <source>
        <dbReference type="Proteomes" id="UP000014760"/>
    </source>
</evidence>
<dbReference type="EnsemblMetazoa" id="CapteT218713">
    <property type="protein sequence ID" value="CapteP218713"/>
    <property type="gene ID" value="CapteG218713"/>
</dbReference>
<evidence type="ECO:0000256" key="1">
    <source>
        <dbReference type="SAM" id="MobiDB-lite"/>
    </source>
</evidence>
<dbReference type="Pfam" id="PF07670">
    <property type="entry name" value="Gate"/>
    <property type="match status" value="1"/>
</dbReference>
<evidence type="ECO:0000259" key="3">
    <source>
        <dbReference type="Pfam" id="PF07670"/>
    </source>
</evidence>
<keyword evidence="2" id="KW-0472">Membrane</keyword>
<name>R7UN55_CAPTE</name>
<sequence length="278" mass="30621">MNQQKIPKQLPPSLWVKFIGLSSIGVFMFFIPINLGGVKTIPIDHIVIWIKQGLGEYAKLYILIMITAGTIFPVVTGSWRHKPNEKHFLALKCLGLLLTAFAISGAGPALLHEADMLPFLLNKLVIPVGLIVPIGSIFLTLLISYGLLESTGTLLHSVMKPVWRTPGWSAIDAVASFVGSYSIALLITNRLYIKGQYSTRQAAIIATGFSTVSAAFMIIVANTLDLMEIWGLYFWTTLVITFTVTAITTRIPPLSGLNDQQKAHSQEEPISERLFKQQ</sequence>
<accession>R7UN55</accession>
<feature type="compositionally biased region" description="Basic and acidic residues" evidence="1">
    <location>
        <begin position="261"/>
        <end position="278"/>
    </location>
</feature>
<evidence type="ECO:0000313" key="4">
    <source>
        <dbReference type="EMBL" id="ELU07518.1"/>
    </source>
</evidence>
<proteinExistence type="predicted"/>
<dbReference type="AlphaFoldDB" id="R7UN55"/>
<dbReference type="EMBL" id="KB299846">
    <property type="protein sequence ID" value="ELU07518.1"/>
    <property type="molecule type" value="Genomic_DNA"/>
</dbReference>
<gene>
    <name evidence="4" type="ORF">CAPTEDRAFT_218713</name>
</gene>
<feature type="transmembrane region" description="Helical" evidence="2">
    <location>
        <begin position="88"/>
        <end position="112"/>
    </location>
</feature>
<feature type="transmembrane region" description="Helical" evidence="2">
    <location>
        <begin position="57"/>
        <end position="76"/>
    </location>
</feature>
<feature type="transmembrane region" description="Helical" evidence="2">
    <location>
        <begin position="230"/>
        <end position="248"/>
    </location>
</feature>
<feature type="transmembrane region" description="Helical" evidence="2">
    <location>
        <begin position="168"/>
        <end position="192"/>
    </location>
</feature>
<keyword evidence="2" id="KW-0812">Transmembrane</keyword>
<feature type="transmembrane region" description="Helical" evidence="2">
    <location>
        <begin position="204"/>
        <end position="224"/>
    </location>
</feature>
<feature type="transmembrane region" description="Helical" evidence="2">
    <location>
        <begin position="14"/>
        <end position="36"/>
    </location>
</feature>
<feature type="domain" description="Nucleoside transporter/FeoB GTPase Gate" evidence="3">
    <location>
        <begin position="126"/>
        <end position="224"/>
    </location>
</feature>
<protein>
    <recommendedName>
        <fullName evidence="3">Nucleoside transporter/FeoB GTPase Gate domain-containing protein</fullName>
    </recommendedName>
</protein>
<evidence type="ECO:0000313" key="5">
    <source>
        <dbReference type="EnsemblMetazoa" id="CapteP218713"/>
    </source>
</evidence>
<dbReference type="InterPro" id="IPR011642">
    <property type="entry name" value="Gate_dom"/>
</dbReference>
<feature type="region of interest" description="Disordered" evidence="1">
    <location>
        <begin position="258"/>
        <end position="278"/>
    </location>
</feature>
<evidence type="ECO:0000256" key="2">
    <source>
        <dbReference type="SAM" id="Phobius"/>
    </source>
</evidence>
<dbReference type="EMBL" id="AMQN01042954">
    <property type="status" value="NOT_ANNOTATED_CDS"/>
    <property type="molecule type" value="Genomic_DNA"/>
</dbReference>
<reference evidence="4 6" key="2">
    <citation type="journal article" date="2013" name="Nature">
        <title>Insights into bilaterian evolution from three spiralian genomes.</title>
        <authorList>
            <person name="Simakov O."/>
            <person name="Marletaz F."/>
            <person name="Cho S.J."/>
            <person name="Edsinger-Gonzales E."/>
            <person name="Havlak P."/>
            <person name="Hellsten U."/>
            <person name="Kuo D.H."/>
            <person name="Larsson T."/>
            <person name="Lv J."/>
            <person name="Arendt D."/>
            <person name="Savage R."/>
            <person name="Osoegawa K."/>
            <person name="de Jong P."/>
            <person name="Grimwood J."/>
            <person name="Chapman J.A."/>
            <person name="Shapiro H."/>
            <person name="Aerts A."/>
            <person name="Otillar R.P."/>
            <person name="Terry A.Y."/>
            <person name="Boore J.L."/>
            <person name="Grigoriev I.V."/>
            <person name="Lindberg D.R."/>
            <person name="Seaver E.C."/>
            <person name="Weisblat D.A."/>
            <person name="Putnam N.H."/>
            <person name="Rokhsar D.S."/>
        </authorList>
    </citation>
    <scope>NUCLEOTIDE SEQUENCE</scope>
    <source>
        <strain evidence="4 6">I ESC-2004</strain>
    </source>
</reference>
<dbReference type="Proteomes" id="UP000014760">
    <property type="component" value="Unassembled WGS sequence"/>
</dbReference>
<reference evidence="6" key="1">
    <citation type="submission" date="2012-12" db="EMBL/GenBank/DDBJ databases">
        <authorList>
            <person name="Hellsten U."/>
            <person name="Grimwood J."/>
            <person name="Chapman J.A."/>
            <person name="Shapiro H."/>
            <person name="Aerts A."/>
            <person name="Otillar R.P."/>
            <person name="Terry A.Y."/>
            <person name="Boore J.L."/>
            <person name="Simakov O."/>
            <person name="Marletaz F."/>
            <person name="Cho S.-J."/>
            <person name="Edsinger-Gonzales E."/>
            <person name="Havlak P."/>
            <person name="Kuo D.-H."/>
            <person name="Larsson T."/>
            <person name="Lv J."/>
            <person name="Arendt D."/>
            <person name="Savage R."/>
            <person name="Osoegawa K."/>
            <person name="de Jong P."/>
            <person name="Lindberg D.R."/>
            <person name="Seaver E.C."/>
            <person name="Weisblat D.A."/>
            <person name="Putnam N.H."/>
            <person name="Grigoriev I.V."/>
            <person name="Rokhsar D.S."/>
        </authorList>
    </citation>
    <scope>NUCLEOTIDE SEQUENCE</scope>
    <source>
        <strain evidence="6">I ESC-2004</strain>
    </source>
</reference>
<keyword evidence="2" id="KW-1133">Transmembrane helix</keyword>
<keyword evidence="6" id="KW-1185">Reference proteome</keyword>